<name>A0A8J4F5T1_9CHLO</name>
<evidence type="ECO:0000313" key="2">
    <source>
        <dbReference type="EMBL" id="GIL61359.1"/>
    </source>
</evidence>
<reference evidence="2" key="1">
    <citation type="journal article" date="2021" name="Proc. Natl. Acad. Sci. U.S.A.">
        <title>Three genomes in the algal genus Volvox reveal the fate of a haploid sex-determining region after a transition to homothallism.</title>
        <authorList>
            <person name="Yamamoto K."/>
            <person name="Hamaji T."/>
            <person name="Kawai-Toyooka H."/>
            <person name="Matsuzaki R."/>
            <person name="Takahashi F."/>
            <person name="Nishimura Y."/>
            <person name="Kawachi M."/>
            <person name="Noguchi H."/>
            <person name="Minakuchi Y."/>
            <person name="Umen J.G."/>
            <person name="Toyoda A."/>
            <person name="Nozaki H."/>
        </authorList>
    </citation>
    <scope>NUCLEOTIDE SEQUENCE</scope>
    <source>
        <strain evidence="2">NIES-3780</strain>
    </source>
</reference>
<protein>
    <submittedName>
        <fullName evidence="2">Uncharacterized protein</fullName>
    </submittedName>
</protein>
<dbReference type="AlphaFoldDB" id="A0A8J4F5T1"/>
<dbReference type="EMBL" id="BNCO01000045">
    <property type="protein sequence ID" value="GIL61359.1"/>
    <property type="molecule type" value="Genomic_DNA"/>
</dbReference>
<proteinExistence type="predicted"/>
<keyword evidence="3" id="KW-1185">Reference proteome</keyword>
<comment type="caution">
    <text evidence="2">The sequence shown here is derived from an EMBL/GenBank/DDBJ whole genome shotgun (WGS) entry which is preliminary data.</text>
</comment>
<evidence type="ECO:0000313" key="3">
    <source>
        <dbReference type="Proteomes" id="UP000747399"/>
    </source>
</evidence>
<accession>A0A8J4F5T1</accession>
<gene>
    <name evidence="2" type="ORF">Vafri_15836</name>
</gene>
<dbReference type="Proteomes" id="UP000747399">
    <property type="component" value="Unassembled WGS sequence"/>
</dbReference>
<feature type="transmembrane region" description="Helical" evidence="1">
    <location>
        <begin position="24"/>
        <end position="45"/>
    </location>
</feature>
<keyword evidence="1" id="KW-1133">Transmembrane helix</keyword>
<evidence type="ECO:0000256" key="1">
    <source>
        <dbReference type="SAM" id="Phobius"/>
    </source>
</evidence>
<keyword evidence="1" id="KW-0472">Membrane</keyword>
<feature type="transmembrane region" description="Helical" evidence="1">
    <location>
        <begin position="57"/>
        <end position="79"/>
    </location>
</feature>
<organism evidence="2 3">
    <name type="scientific">Volvox africanus</name>
    <dbReference type="NCBI Taxonomy" id="51714"/>
    <lineage>
        <taxon>Eukaryota</taxon>
        <taxon>Viridiplantae</taxon>
        <taxon>Chlorophyta</taxon>
        <taxon>core chlorophytes</taxon>
        <taxon>Chlorophyceae</taxon>
        <taxon>CS clade</taxon>
        <taxon>Chlamydomonadales</taxon>
        <taxon>Volvocaceae</taxon>
        <taxon>Volvox</taxon>
    </lineage>
</organism>
<sequence>MLLSVLIVIAAINISSSPERFQELLMLEFLSMFVLSLTLTLGLFFVGTGEDQLSNSAATVVGALILTINACFIGCALCLSAKRKAMRARILLTSSWNSMMSRMSIFKALDKMEQMNSRASTRSRGSIVNAK</sequence>
<keyword evidence="1" id="KW-0812">Transmembrane</keyword>